<geneLocation type="plasmid" evidence="2">
    <name>pAtCFBP5877a</name>
</geneLocation>
<evidence type="ECO:0000313" key="4">
    <source>
        <dbReference type="EMBL" id="TRB04034.1"/>
    </source>
</evidence>
<reference evidence="2 5" key="2">
    <citation type="submission" date="2019-04" db="EMBL/GenBank/DDBJ databases">
        <title>Complete genome sequence of Agrobacterium tumefaciens CFBP5877.</title>
        <authorList>
            <person name="Huang Y.-Y."/>
            <person name="Chiang H.-Y."/>
            <person name="Chou L."/>
            <person name="Lai E.-M."/>
            <person name="Kuo C.-H."/>
        </authorList>
    </citation>
    <scope>NUCLEOTIDE SEQUENCE [LARGE SCALE GENOMIC DNA]</scope>
    <source>
        <strain evidence="2 5">CFBP5877</strain>
        <plasmid evidence="5">patcfbp5877a</plasmid>
        <plasmid evidence="2">pAtCFBP5877a</plasmid>
    </source>
</reference>
<keyword evidence="2" id="KW-0614">Plasmid</keyword>
<dbReference type="Proteomes" id="UP000317023">
    <property type="component" value="Unassembled WGS sequence"/>
</dbReference>
<reference evidence="4 7" key="1">
    <citation type="journal article" date="2019" name="Appl. Microbiol. Biotechnol.">
        <title>Differential efficiency of wild type rhizogenic strains for rol gene transformation of plants.</title>
        <authorList>
            <person name="Desmet S."/>
            <person name="De Keyser E."/>
            <person name="Van Vaerenbergh J."/>
            <person name="Baeyen S."/>
            <person name="Van Huylenbroeck J."/>
            <person name="Geelen D."/>
            <person name="Dhooghe E."/>
        </authorList>
    </citation>
    <scope>NUCLEOTIDE SEQUENCE [LARGE SCALE GENOMIC DNA]</scope>
    <source>
        <strain evidence="4 7">MAFF210266</strain>
    </source>
</reference>
<feature type="transmembrane region" description="Helical" evidence="1">
    <location>
        <begin position="35"/>
        <end position="53"/>
    </location>
</feature>
<reference evidence="3 6" key="3">
    <citation type="submission" date="2019-04" db="EMBL/GenBank/DDBJ databases">
        <title>Complete genome sequence of Agrobacterium tumefaciens CFBP7129.</title>
        <authorList>
            <person name="Haryono M."/>
            <person name="Lin Y.-C."/>
            <person name="Lai E.-M."/>
            <person name="Kuo C.-H."/>
        </authorList>
    </citation>
    <scope>NUCLEOTIDE SEQUENCE [LARGE SCALE GENOMIC DNA]</scope>
    <source>
        <strain evidence="3 6">CFBP7129</strain>
    </source>
</reference>
<feature type="transmembrane region" description="Helical" evidence="1">
    <location>
        <begin position="12"/>
        <end position="29"/>
    </location>
</feature>
<keyword evidence="1" id="KW-1133">Transmembrane helix</keyword>
<keyword evidence="1" id="KW-0472">Membrane</keyword>
<sequence length="55" mass="5787">MELPMNDAQVGLIVATPIIIGFAVLLYRMGVLQRMGAVSAVLASVAIASVLFLNQ</sequence>
<geneLocation type="plasmid" evidence="5">
    <name>patcfbp5877a</name>
</geneLocation>
<dbReference type="Proteomes" id="UP000298649">
    <property type="component" value="Chromosome linear"/>
</dbReference>
<dbReference type="AlphaFoldDB" id="A0A4D7WYI7"/>
<dbReference type="EMBL" id="CP039899">
    <property type="protein sequence ID" value="QCL82643.1"/>
    <property type="molecule type" value="Genomic_DNA"/>
</dbReference>
<accession>A0A4D7WYI7</accession>
<evidence type="ECO:0000313" key="2">
    <source>
        <dbReference type="EMBL" id="QCL82643.1"/>
    </source>
</evidence>
<evidence type="ECO:0000313" key="6">
    <source>
        <dbReference type="Proteomes" id="UP000298649"/>
    </source>
</evidence>
<dbReference type="EMBL" id="SGOE01000007">
    <property type="protein sequence ID" value="TRB04034.1"/>
    <property type="molecule type" value="Genomic_DNA"/>
</dbReference>
<evidence type="ECO:0000313" key="7">
    <source>
        <dbReference type="Proteomes" id="UP000317023"/>
    </source>
</evidence>
<name>A0A4D7WYI7_AGRTU</name>
<proteinExistence type="predicted"/>
<dbReference type="EMBL" id="CP039923">
    <property type="protein sequence ID" value="QCL97005.1"/>
    <property type="molecule type" value="Genomic_DNA"/>
</dbReference>
<evidence type="ECO:0000256" key="1">
    <source>
        <dbReference type="SAM" id="Phobius"/>
    </source>
</evidence>
<evidence type="ECO:0000313" key="5">
    <source>
        <dbReference type="Proteomes" id="UP000298579"/>
    </source>
</evidence>
<gene>
    <name evidence="2" type="ORF">CFBP5877_26470</name>
    <name evidence="3" type="ORF">CFBP7129_22955</name>
    <name evidence="4" type="ORF">EXN61_21200</name>
</gene>
<organism evidence="4 7">
    <name type="scientific">Agrobacterium tumefaciens</name>
    <dbReference type="NCBI Taxonomy" id="358"/>
    <lineage>
        <taxon>Bacteria</taxon>
        <taxon>Pseudomonadati</taxon>
        <taxon>Pseudomonadota</taxon>
        <taxon>Alphaproteobacteria</taxon>
        <taxon>Hyphomicrobiales</taxon>
        <taxon>Rhizobiaceae</taxon>
        <taxon>Rhizobium/Agrobacterium group</taxon>
        <taxon>Agrobacterium</taxon>
        <taxon>Agrobacterium tumefaciens complex</taxon>
    </lineage>
</organism>
<keyword evidence="1" id="KW-0812">Transmembrane</keyword>
<dbReference type="Proteomes" id="UP000298579">
    <property type="component" value="Plasmid pAtCFBP5877a"/>
</dbReference>
<evidence type="ECO:0000313" key="3">
    <source>
        <dbReference type="EMBL" id="QCL97005.1"/>
    </source>
</evidence>
<dbReference type="OrthoDB" id="8283336at2"/>
<protein>
    <submittedName>
        <fullName evidence="4">Uncharacterized protein</fullName>
    </submittedName>
</protein>